<dbReference type="SUPFAM" id="SSF54523">
    <property type="entry name" value="Pili subunits"/>
    <property type="match status" value="1"/>
</dbReference>
<dbReference type="Pfam" id="PF12019">
    <property type="entry name" value="GspH"/>
    <property type="match status" value="1"/>
</dbReference>
<keyword evidence="4" id="KW-0488">Methylation</keyword>
<dbReference type="GO" id="GO:0005886">
    <property type="term" value="C:plasma membrane"/>
    <property type="evidence" value="ECO:0007669"/>
    <property type="project" value="UniProtKB-SubCell"/>
</dbReference>
<dbReference type="RefSeq" id="WP_133240993.1">
    <property type="nucleotide sequence ID" value="NZ_ONZI01000001.1"/>
</dbReference>
<dbReference type="InterPro" id="IPR045584">
    <property type="entry name" value="Pilin-like"/>
</dbReference>
<evidence type="ECO:0000256" key="3">
    <source>
        <dbReference type="ARBA" id="ARBA00022475"/>
    </source>
</evidence>
<keyword evidence="13" id="KW-1185">Reference proteome</keyword>
<sequence>MDAVVTMALMALMIGWGIPSMQQWHAGNLLDAQMRDVQGLMQQAQMASLDHGRPWTLCGSHDGQRCDGQWTYLLVLDAEGIVHYRTRKHDPVTLRWKGLSRALVFHPRLSSSILNGTFYLCHAHKARRLIVNRLGRTRFESTDSEDDCQTRR</sequence>
<evidence type="ECO:0000256" key="6">
    <source>
        <dbReference type="ARBA" id="ARBA00022692"/>
    </source>
</evidence>
<dbReference type="Gene3D" id="3.55.40.10">
    <property type="entry name" value="minor pseudopilin epsh domain"/>
    <property type="match status" value="1"/>
</dbReference>
<evidence type="ECO:0000256" key="5">
    <source>
        <dbReference type="ARBA" id="ARBA00022519"/>
    </source>
</evidence>
<keyword evidence="8" id="KW-0472">Membrane</keyword>
<reference evidence="13" key="1">
    <citation type="submission" date="2018-03" db="EMBL/GenBank/DDBJ databases">
        <authorList>
            <person name="Navarro De La Torre S."/>
        </authorList>
    </citation>
    <scope>NUCLEOTIDE SEQUENCE [LARGE SCALE GENOMIC DNA]</scope>
    <source>
        <strain evidence="13">EAod3</strain>
    </source>
</reference>
<dbReference type="OrthoDB" id="2313614at2"/>
<dbReference type="GO" id="GO:0015627">
    <property type="term" value="C:type II protein secretion system complex"/>
    <property type="evidence" value="ECO:0007669"/>
    <property type="project" value="InterPro"/>
</dbReference>
<comment type="similarity">
    <text evidence="9">Belongs to the GSP H family.</text>
</comment>
<dbReference type="GO" id="GO:0015628">
    <property type="term" value="P:protein secretion by the type II secretion system"/>
    <property type="evidence" value="ECO:0007669"/>
    <property type="project" value="InterPro"/>
</dbReference>
<comment type="subcellular location">
    <subcellularLocation>
        <location evidence="1">Cell inner membrane</location>
        <topology evidence="1">Single-pass membrane protein</topology>
    </subcellularLocation>
</comment>
<evidence type="ECO:0000256" key="1">
    <source>
        <dbReference type="ARBA" id="ARBA00004377"/>
    </source>
</evidence>
<gene>
    <name evidence="12" type="ORF">KSP9073_01184</name>
</gene>
<keyword evidence="7" id="KW-1133">Transmembrane helix</keyword>
<organism evidence="12 13">
    <name type="scientific">Kushneria phyllosphaerae</name>
    <dbReference type="NCBI Taxonomy" id="2100822"/>
    <lineage>
        <taxon>Bacteria</taxon>
        <taxon>Pseudomonadati</taxon>
        <taxon>Pseudomonadota</taxon>
        <taxon>Gammaproteobacteria</taxon>
        <taxon>Oceanospirillales</taxon>
        <taxon>Halomonadaceae</taxon>
        <taxon>Kushneria</taxon>
    </lineage>
</organism>
<evidence type="ECO:0000256" key="8">
    <source>
        <dbReference type="ARBA" id="ARBA00023136"/>
    </source>
</evidence>
<evidence type="ECO:0000259" key="11">
    <source>
        <dbReference type="Pfam" id="PF12019"/>
    </source>
</evidence>
<dbReference type="Proteomes" id="UP000244934">
    <property type="component" value="Unassembled WGS sequence"/>
</dbReference>
<feature type="domain" description="General secretion pathway GspH" evidence="11">
    <location>
        <begin position="34"/>
        <end position="135"/>
    </location>
</feature>
<dbReference type="InterPro" id="IPR022346">
    <property type="entry name" value="T2SS_GspH"/>
</dbReference>
<keyword evidence="6" id="KW-0812">Transmembrane</keyword>
<evidence type="ECO:0000313" key="12">
    <source>
        <dbReference type="EMBL" id="SPJ33180.1"/>
    </source>
</evidence>
<dbReference type="AlphaFoldDB" id="A0A2R8CJW0"/>
<keyword evidence="5" id="KW-0997">Cell inner membrane</keyword>
<proteinExistence type="inferred from homology"/>
<evidence type="ECO:0000256" key="7">
    <source>
        <dbReference type="ARBA" id="ARBA00022989"/>
    </source>
</evidence>
<evidence type="ECO:0000256" key="4">
    <source>
        <dbReference type="ARBA" id="ARBA00022481"/>
    </source>
</evidence>
<dbReference type="EMBL" id="ONZI01000001">
    <property type="protein sequence ID" value="SPJ33180.1"/>
    <property type="molecule type" value="Genomic_DNA"/>
</dbReference>
<evidence type="ECO:0000256" key="9">
    <source>
        <dbReference type="ARBA" id="ARBA00025772"/>
    </source>
</evidence>
<name>A0A2R8CJW0_9GAMM</name>
<accession>A0A2R8CJW0</accession>
<evidence type="ECO:0000256" key="2">
    <source>
        <dbReference type="ARBA" id="ARBA00021549"/>
    </source>
</evidence>
<keyword evidence="3" id="KW-1003">Cell membrane</keyword>
<protein>
    <recommendedName>
        <fullName evidence="2">Type II secretion system protein H</fullName>
    </recommendedName>
    <alternativeName>
        <fullName evidence="10">General secretion pathway protein H</fullName>
    </alternativeName>
</protein>
<evidence type="ECO:0000313" key="13">
    <source>
        <dbReference type="Proteomes" id="UP000244934"/>
    </source>
</evidence>
<evidence type="ECO:0000256" key="10">
    <source>
        <dbReference type="ARBA" id="ARBA00030775"/>
    </source>
</evidence>